<proteinExistence type="predicted"/>
<accession>A0ABX1C8Q4</accession>
<name>A0ABX1C8Q4_9ACTN</name>
<reference evidence="1 2" key="1">
    <citation type="submission" date="2020-03" db="EMBL/GenBank/DDBJ databases">
        <title>Draft genome of Streptomyces sp. ventii, isolated from the Axial Seamount in the Pacific Ocean, and resequencing of the two type strains Streptomyces lonarensis strain NCL 716 and Streptomyces bohaiensis strain 11A07.</title>
        <authorList>
            <person name="Loughran R.M."/>
            <person name="Pfannmuller K.M."/>
            <person name="Wasson B.J."/>
            <person name="Deadmond M.C."/>
            <person name="Paddock B.E."/>
            <person name="Koyack M.J."/>
            <person name="Gallegos D.A."/>
            <person name="Mitchell E.A."/>
            <person name="Ushijima B."/>
            <person name="Saw J.H."/>
            <person name="Mcphail K.L."/>
            <person name="Videau P."/>
        </authorList>
    </citation>
    <scope>NUCLEOTIDE SEQUENCE [LARGE SCALE GENOMIC DNA]</scope>
    <source>
        <strain evidence="1 2">11A07</strain>
    </source>
</reference>
<comment type="caution">
    <text evidence="1">The sequence shown here is derived from an EMBL/GenBank/DDBJ whole genome shotgun (WGS) entry which is preliminary data.</text>
</comment>
<evidence type="ECO:0000313" key="2">
    <source>
        <dbReference type="Proteomes" id="UP000727056"/>
    </source>
</evidence>
<keyword evidence="2" id="KW-1185">Reference proteome</keyword>
<sequence>MAETSDGGGAGTGAGTGPAAAQVRLLGGGHAELTLAMVAVAALRTPANTDHEVVVEVGGRNLPVLPLVETALGRRPANTHSAEEALHALGFTMYVRRRYDKVSGRPVVLDRAARKSSA</sequence>
<dbReference type="EMBL" id="JAAVJC010000026">
    <property type="protein sequence ID" value="NJQ14463.1"/>
    <property type="molecule type" value="Genomic_DNA"/>
</dbReference>
<organism evidence="1 2">
    <name type="scientific">Streptomyces bohaiensis</name>
    <dbReference type="NCBI Taxonomy" id="1431344"/>
    <lineage>
        <taxon>Bacteria</taxon>
        <taxon>Bacillati</taxon>
        <taxon>Actinomycetota</taxon>
        <taxon>Actinomycetes</taxon>
        <taxon>Kitasatosporales</taxon>
        <taxon>Streptomycetaceae</taxon>
        <taxon>Streptomyces</taxon>
    </lineage>
</organism>
<gene>
    <name evidence="1" type="ORF">HCN52_05795</name>
</gene>
<evidence type="ECO:0000313" key="1">
    <source>
        <dbReference type="EMBL" id="NJQ14463.1"/>
    </source>
</evidence>
<dbReference type="RefSeq" id="WP_168087287.1">
    <property type="nucleotide sequence ID" value="NZ_BHZH01000037.1"/>
</dbReference>
<protein>
    <submittedName>
        <fullName evidence="1">Uncharacterized protein</fullName>
    </submittedName>
</protein>
<dbReference type="Proteomes" id="UP000727056">
    <property type="component" value="Unassembled WGS sequence"/>
</dbReference>